<comment type="caution">
    <text evidence="3">The sequence shown here is derived from an EMBL/GenBank/DDBJ whole genome shotgun (WGS) entry which is preliminary data.</text>
</comment>
<keyword evidence="4" id="KW-1185">Reference proteome</keyword>
<protein>
    <submittedName>
        <fullName evidence="3">Putative methyltransferase</fullName>
        <ecNumber evidence="3">2.1.1.-</ecNumber>
    </submittedName>
</protein>
<evidence type="ECO:0000259" key="2">
    <source>
        <dbReference type="Pfam" id="PF13649"/>
    </source>
</evidence>
<dbReference type="GO" id="GO:0032259">
    <property type="term" value="P:methylation"/>
    <property type="evidence" value="ECO:0007669"/>
    <property type="project" value="UniProtKB-KW"/>
</dbReference>
<gene>
    <name evidence="3" type="ORF">Psch_03072</name>
</gene>
<dbReference type="EMBL" id="QFGA01000002">
    <property type="protein sequence ID" value="TEB06030.1"/>
    <property type="molecule type" value="Genomic_DNA"/>
</dbReference>
<dbReference type="CDD" id="cd02440">
    <property type="entry name" value="AdoMet_MTases"/>
    <property type="match status" value="1"/>
</dbReference>
<dbReference type="SUPFAM" id="SSF53335">
    <property type="entry name" value="S-adenosyl-L-methionine-dependent methyltransferases"/>
    <property type="match status" value="1"/>
</dbReference>
<keyword evidence="3" id="KW-0489">Methyltransferase</keyword>
<name>A0A4Y7RBE3_9FIRM</name>
<dbReference type="Proteomes" id="UP000298324">
    <property type="component" value="Unassembled WGS sequence"/>
</dbReference>
<dbReference type="EC" id="2.1.1.-" evidence="3"/>
<dbReference type="InterPro" id="IPR029063">
    <property type="entry name" value="SAM-dependent_MTases_sf"/>
</dbReference>
<proteinExistence type="predicted"/>
<organism evidence="3 4">
    <name type="scientific">Pelotomaculum schinkii</name>
    <dbReference type="NCBI Taxonomy" id="78350"/>
    <lineage>
        <taxon>Bacteria</taxon>
        <taxon>Bacillati</taxon>
        <taxon>Bacillota</taxon>
        <taxon>Clostridia</taxon>
        <taxon>Eubacteriales</taxon>
        <taxon>Desulfotomaculaceae</taxon>
        <taxon>Pelotomaculum</taxon>
    </lineage>
</organism>
<sequence length="235" mass="27028">MKTYPEWQYDEMKQVGVDYTDTKEVQDYDSRMQKLRNIKKETEDIINIVGLTAKQVVLEFGAGTGDLSIEIAKHCKMVYAVDISPVMLEVANKKAKSHDINNIKYYHAGFLTYEHQGEPVDVIVSQLALHHLPDFWKLVALKRINAMLKKGGKFFLRDTVYSFEVENYKEFFDNWLNGIKPVAGEELASDTKIAIRDEFSTCDWIMEGLMNRAGFTIDTLSYHDGFLAVYVCTKK</sequence>
<accession>A0A4Y7RBE3</accession>
<dbReference type="PANTHER" id="PTHR43861">
    <property type="entry name" value="TRANS-ACONITATE 2-METHYLTRANSFERASE-RELATED"/>
    <property type="match status" value="1"/>
</dbReference>
<dbReference type="AlphaFoldDB" id="A0A4Y7RBE3"/>
<dbReference type="InterPro" id="IPR041698">
    <property type="entry name" value="Methyltransf_25"/>
</dbReference>
<evidence type="ECO:0000313" key="4">
    <source>
        <dbReference type="Proteomes" id="UP000298324"/>
    </source>
</evidence>
<dbReference type="Pfam" id="PF13649">
    <property type="entry name" value="Methyltransf_25"/>
    <property type="match status" value="1"/>
</dbReference>
<dbReference type="Gene3D" id="3.40.50.150">
    <property type="entry name" value="Vaccinia Virus protein VP39"/>
    <property type="match status" value="1"/>
</dbReference>
<dbReference type="GO" id="GO:0008168">
    <property type="term" value="F:methyltransferase activity"/>
    <property type="evidence" value="ECO:0007669"/>
    <property type="project" value="UniProtKB-KW"/>
</dbReference>
<reference evidence="3 4" key="1">
    <citation type="journal article" date="2018" name="Environ. Microbiol.">
        <title>Novel energy conservation strategies and behaviour of Pelotomaculum schinkii driving syntrophic propionate catabolism.</title>
        <authorList>
            <person name="Hidalgo-Ahumada C.A.P."/>
            <person name="Nobu M.K."/>
            <person name="Narihiro T."/>
            <person name="Tamaki H."/>
            <person name="Liu W.T."/>
            <person name="Kamagata Y."/>
            <person name="Stams A.J.M."/>
            <person name="Imachi H."/>
            <person name="Sousa D.Z."/>
        </authorList>
    </citation>
    <scope>NUCLEOTIDE SEQUENCE [LARGE SCALE GENOMIC DNA]</scope>
    <source>
        <strain evidence="3 4">HH</strain>
    </source>
</reference>
<dbReference type="RefSeq" id="WP_205079519.1">
    <property type="nucleotide sequence ID" value="NZ_QFGA01000002.1"/>
</dbReference>
<evidence type="ECO:0000313" key="3">
    <source>
        <dbReference type="EMBL" id="TEB06030.1"/>
    </source>
</evidence>
<feature type="domain" description="Methyltransferase" evidence="2">
    <location>
        <begin position="57"/>
        <end position="152"/>
    </location>
</feature>
<evidence type="ECO:0000256" key="1">
    <source>
        <dbReference type="ARBA" id="ARBA00022679"/>
    </source>
</evidence>
<keyword evidence="1 3" id="KW-0808">Transferase</keyword>